<dbReference type="InterPro" id="IPR004753">
    <property type="entry name" value="MreB"/>
</dbReference>
<dbReference type="Pfam" id="PF06723">
    <property type="entry name" value="MreB_Mbl"/>
    <property type="match status" value="1"/>
</dbReference>
<dbReference type="RefSeq" id="WP_186999380.1">
    <property type="nucleotide sequence ID" value="NZ_JACRWH010000038.1"/>
</dbReference>
<gene>
    <name evidence="7" type="ORF">H8911_08715</name>
</gene>
<keyword evidence="5" id="KW-0133">Cell shape</keyword>
<evidence type="ECO:0000256" key="2">
    <source>
        <dbReference type="ARBA" id="ARBA00022490"/>
    </source>
</evidence>
<dbReference type="InterPro" id="IPR056546">
    <property type="entry name" value="MreB_MamK-like"/>
</dbReference>
<dbReference type="InterPro" id="IPR043129">
    <property type="entry name" value="ATPase_NBD"/>
</dbReference>
<evidence type="ECO:0000313" key="7">
    <source>
        <dbReference type="EMBL" id="MBC6012811.1"/>
    </source>
</evidence>
<keyword evidence="4" id="KW-0067">ATP-binding</keyword>
<evidence type="ECO:0000256" key="5">
    <source>
        <dbReference type="ARBA" id="ARBA00022960"/>
    </source>
</evidence>
<dbReference type="SUPFAM" id="SSF53067">
    <property type="entry name" value="Actin-like ATPase domain"/>
    <property type="match status" value="2"/>
</dbReference>
<comment type="subcellular location">
    <subcellularLocation>
        <location evidence="1">Cytoplasm</location>
    </subcellularLocation>
</comment>
<accession>A0ABR7KJ96</accession>
<comment type="similarity">
    <text evidence="6">Belongs to the FtsA/MreB family.</text>
</comment>
<name>A0ABR7KJ96_9FIRM</name>
<dbReference type="PANTHER" id="PTHR42749:SF1">
    <property type="entry name" value="CELL SHAPE-DETERMINING PROTEIN MREB"/>
    <property type="match status" value="1"/>
</dbReference>
<protein>
    <submittedName>
        <fullName evidence="7">Rod shape-determining protein</fullName>
    </submittedName>
</protein>
<evidence type="ECO:0000313" key="8">
    <source>
        <dbReference type="Proteomes" id="UP000649075"/>
    </source>
</evidence>
<keyword evidence="2" id="KW-0963">Cytoplasm</keyword>
<dbReference type="Gene3D" id="3.30.420.40">
    <property type="match status" value="2"/>
</dbReference>
<keyword evidence="8" id="KW-1185">Reference proteome</keyword>
<sequence length="322" mass="36023">MIQMGIDLGTNYIRLCTQEDGLLYNEPCMVALDEQNHVLGIGEDAKDLIGSMDPNIKVISPLRENPINFDVLDILLEQLLYEHKAFRMFQKTVLLVSYPTSFNKESCDILKEHLEDLGAYRVYFEQEIWIAAIGAKLDLFLPVASCVLNIGSSNCDIAIFQNGKMIKKSRCNVSGSTINIAIKNWLFKSYNMNVSTKQAEKIKRKIGQVNIQQDPKSLEVVGMDQNSHVLKSAIINENQIVGILTPLVQQWANWILQFLSSLPITMQQDVKTRGIICCGGSMLLNGLSSYLQNTIGCPIFVTDDPINTVSAGLMILLSRMED</sequence>
<organism evidence="7 8">
    <name type="scientific">Holdemanella hominis</name>
    <dbReference type="NCBI Taxonomy" id="2764327"/>
    <lineage>
        <taxon>Bacteria</taxon>
        <taxon>Bacillati</taxon>
        <taxon>Bacillota</taxon>
        <taxon>Erysipelotrichia</taxon>
        <taxon>Erysipelotrichales</taxon>
        <taxon>Erysipelotrichaceae</taxon>
        <taxon>Holdemanella</taxon>
    </lineage>
</organism>
<evidence type="ECO:0000256" key="6">
    <source>
        <dbReference type="ARBA" id="ARBA00023458"/>
    </source>
</evidence>
<dbReference type="EMBL" id="JACRWH010000038">
    <property type="protein sequence ID" value="MBC6012811.1"/>
    <property type="molecule type" value="Genomic_DNA"/>
</dbReference>
<proteinExistence type="inferred from homology"/>
<reference evidence="7 8" key="1">
    <citation type="submission" date="2020-08" db="EMBL/GenBank/DDBJ databases">
        <authorList>
            <person name="Liu C."/>
            <person name="Sun Q."/>
        </authorList>
    </citation>
    <scope>NUCLEOTIDE SEQUENCE [LARGE SCALE GENOMIC DNA]</scope>
    <source>
        <strain evidence="7 8">L34</strain>
    </source>
</reference>
<dbReference type="Proteomes" id="UP000649075">
    <property type="component" value="Unassembled WGS sequence"/>
</dbReference>
<comment type="caution">
    <text evidence="7">The sequence shown here is derived from an EMBL/GenBank/DDBJ whole genome shotgun (WGS) entry which is preliminary data.</text>
</comment>
<evidence type="ECO:0000256" key="4">
    <source>
        <dbReference type="ARBA" id="ARBA00022840"/>
    </source>
</evidence>
<dbReference type="PRINTS" id="PR01652">
    <property type="entry name" value="SHAPEPROTEIN"/>
</dbReference>
<evidence type="ECO:0000256" key="3">
    <source>
        <dbReference type="ARBA" id="ARBA00022741"/>
    </source>
</evidence>
<dbReference type="PANTHER" id="PTHR42749">
    <property type="entry name" value="CELL SHAPE-DETERMINING PROTEIN MREB"/>
    <property type="match status" value="1"/>
</dbReference>
<evidence type="ECO:0000256" key="1">
    <source>
        <dbReference type="ARBA" id="ARBA00004496"/>
    </source>
</evidence>
<keyword evidence="3" id="KW-0547">Nucleotide-binding</keyword>